<evidence type="ECO:0000256" key="1">
    <source>
        <dbReference type="SAM" id="SignalP"/>
    </source>
</evidence>
<dbReference type="STRING" id="1297742.A176_000122"/>
<sequence>MPRRSAMPWMHALLFMLTLALSGCGEVSDGRTPSPSPGNGFRLQINDAQMEYVNGALPITVRALGGTPDTVELFLDGVLLATLLPPFEFTWQSAETTEGVHQLQARTQWKGSAVLSPKHSVTVDRTRPRISSRSPWGTVHVGRTTTLEVTFSEVVRLMGEQELTANVQVGGRSLSPRMVLSEDGLTLRAQLDAPEMLPSSGSASLPMWDIRDLAGNPAEYSASSAGHFSWTWDVPLFHEERYSWSYGRTSEVGVSATVLDRLALVVAEDGTPVIAFADALGRGSRDDVEQAAGIVVRRLESGIRSDVGAPVRAPDAPREARFSHPRLARGSEGRLLVSFHQQDSADARPALHVSQWTESAWEPLGARLNAPDAAEMYGSALVVDSEGRPVVAWSAADGIRVQRWEDGRWLPLGDVQRAGTSPGATISAYAPALSADGSGGIFVAWAEAESPEEAGAGLYVRHWGASGWEARGGPLLHDTRHYLKVQVTEPALVSLPDGRLVAIWAETNFANLLENMVTAQWSGTAWDLQVVTSPTRRFTHLERRWFSAAVDTDGHPLLMFFVDSPDNGIYVSWSHQNAYSTDLFAKVDPRTPIAMTVDGNGKPVIAFTSLIPWSATEVVTLIRMNE</sequence>
<dbReference type="EMBL" id="CP012109">
    <property type="protein sequence ID" value="AKQ63210.1"/>
    <property type="molecule type" value="Genomic_DNA"/>
</dbReference>
<dbReference type="PATRIC" id="fig|1297742.4.peg.124"/>
<dbReference type="Proteomes" id="UP000009026">
    <property type="component" value="Chromosome"/>
</dbReference>
<gene>
    <name evidence="2" type="ORF">A176_000122</name>
</gene>
<dbReference type="KEGG" id="mym:A176_000122"/>
<dbReference type="SUPFAM" id="SSF89372">
    <property type="entry name" value="Fucose-specific lectin"/>
    <property type="match status" value="1"/>
</dbReference>
<feature type="signal peptide" evidence="1">
    <location>
        <begin position="1"/>
        <end position="20"/>
    </location>
</feature>
<keyword evidence="3" id="KW-1185">Reference proteome</keyword>
<dbReference type="OrthoDB" id="61209at2"/>
<dbReference type="PROSITE" id="PS51257">
    <property type="entry name" value="PROKAR_LIPOPROTEIN"/>
    <property type="match status" value="1"/>
</dbReference>
<dbReference type="Gene3D" id="2.60.40.10">
    <property type="entry name" value="Immunoglobulins"/>
    <property type="match status" value="1"/>
</dbReference>
<dbReference type="Gene3D" id="2.120.10.10">
    <property type="match status" value="1"/>
</dbReference>
<name>A0A0H4WPE9_9BACT</name>
<protein>
    <recommendedName>
        <fullName evidence="4">SbsA Ig-like domain-containing protein</fullName>
    </recommendedName>
</protein>
<evidence type="ECO:0000313" key="3">
    <source>
        <dbReference type="Proteomes" id="UP000009026"/>
    </source>
</evidence>
<feature type="chain" id="PRO_5005212900" description="SbsA Ig-like domain-containing protein" evidence="1">
    <location>
        <begin position="21"/>
        <end position="626"/>
    </location>
</feature>
<accession>A0A0H4WPE9</accession>
<reference evidence="2 3" key="1">
    <citation type="journal article" date="2016" name="PLoS ONE">
        <title>Complete Genome Sequence and Comparative Genomics of a Novel Myxobacterium Myxococcus hansupus.</title>
        <authorList>
            <person name="Sharma G."/>
            <person name="Narwani T."/>
            <person name="Subramanian S."/>
        </authorList>
    </citation>
    <scope>NUCLEOTIDE SEQUENCE [LARGE SCALE GENOMIC DNA]</scope>
    <source>
        <strain evidence="3">mixupus</strain>
    </source>
</reference>
<dbReference type="InterPro" id="IPR013783">
    <property type="entry name" value="Ig-like_fold"/>
</dbReference>
<keyword evidence="1" id="KW-0732">Signal</keyword>
<evidence type="ECO:0000313" key="2">
    <source>
        <dbReference type="EMBL" id="AKQ63210.1"/>
    </source>
</evidence>
<dbReference type="AlphaFoldDB" id="A0A0H4WPE9"/>
<dbReference type="RefSeq" id="WP_002635097.1">
    <property type="nucleotide sequence ID" value="NZ_CP012109.1"/>
</dbReference>
<evidence type="ECO:0008006" key="4">
    <source>
        <dbReference type="Google" id="ProtNLM"/>
    </source>
</evidence>
<organism evidence="2 3">
    <name type="scientific">Pseudomyxococcus hansupus</name>
    <dbReference type="NCBI Taxonomy" id="1297742"/>
    <lineage>
        <taxon>Bacteria</taxon>
        <taxon>Pseudomonadati</taxon>
        <taxon>Myxococcota</taxon>
        <taxon>Myxococcia</taxon>
        <taxon>Myxococcales</taxon>
        <taxon>Cystobacterineae</taxon>
        <taxon>Myxococcaceae</taxon>
        <taxon>Pseudomyxococcus</taxon>
    </lineage>
</organism>
<proteinExistence type="predicted"/>